<dbReference type="InterPro" id="IPR013083">
    <property type="entry name" value="Znf_RING/FYVE/PHD"/>
</dbReference>
<proteinExistence type="predicted"/>
<feature type="region of interest" description="Disordered" evidence="1">
    <location>
        <begin position="1221"/>
        <end position="1249"/>
    </location>
</feature>
<feature type="region of interest" description="Disordered" evidence="1">
    <location>
        <begin position="260"/>
        <end position="479"/>
    </location>
</feature>
<feature type="compositionally biased region" description="Polar residues" evidence="1">
    <location>
        <begin position="376"/>
        <end position="390"/>
    </location>
</feature>
<dbReference type="InterPro" id="IPR001841">
    <property type="entry name" value="Znf_RING"/>
</dbReference>
<feature type="compositionally biased region" description="Polar residues" evidence="1">
    <location>
        <begin position="191"/>
        <end position="216"/>
    </location>
</feature>
<feature type="region of interest" description="Disordered" evidence="1">
    <location>
        <begin position="975"/>
        <end position="1002"/>
    </location>
</feature>
<feature type="compositionally biased region" description="Polar residues" evidence="1">
    <location>
        <begin position="824"/>
        <end position="837"/>
    </location>
</feature>
<accession>A0A6A5PPZ1</accession>
<feature type="compositionally biased region" description="Polar residues" evidence="1">
    <location>
        <begin position="447"/>
        <end position="479"/>
    </location>
</feature>
<dbReference type="SUPFAM" id="SSF57850">
    <property type="entry name" value="RING/U-box"/>
    <property type="match status" value="1"/>
</dbReference>
<reference evidence="3" key="1">
    <citation type="journal article" date="2020" name="Nat. Commun.">
        <title>Genome sequence of the cluster root forming white lupin.</title>
        <authorList>
            <person name="Hufnagel B."/>
            <person name="Marques A."/>
            <person name="Soriano A."/>
            <person name="Marques L."/>
            <person name="Divol F."/>
            <person name="Doumas P."/>
            <person name="Sallet E."/>
            <person name="Mancinotti D."/>
            <person name="Carrere S."/>
            <person name="Marande W."/>
            <person name="Arribat S."/>
            <person name="Keller J."/>
            <person name="Huneau C."/>
            <person name="Blein T."/>
            <person name="Aime D."/>
            <person name="Laguerre M."/>
            <person name="Taylor J."/>
            <person name="Schubert V."/>
            <person name="Nelson M."/>
            <person name="Geu-Flores F."/>
            <person name="Crespi M."/>
            <person name="Gallardo-Guerrero K."/>
            <person name="Delaux P.-M."/>
            <person name="Salse J."/>
            <person name="Berges H."/>
            <person name="Guyot R."/>
            <person name="Gouzy J."/>
            <person name="Peret B."/>
        </authorList>
    </citation>
    <scope>NUCLEOTIDE SEQUENCE [LARGE SCALE GENOMIC DNA]</scope>
    <source>
        <strain evidence="3">cv. Amiga</strain>
    </source>
</reference>
<evidence type="ECO:0000313" key="2">
    <source>
        <dbReference type="EMBL" id="KAE9620177.1"/>
    </source>
</evidence>
<gene>
    <name evidence="2" type="ORF">Lalb_Chr01g0000381</name>
</gene>
<dbReference type="AlphaFoldDB" id="A0A6A5PPZ1"/>
<dbReference type="SUPFAM" id="SSF49599">
    <property type="entry name" value="TRAF domain-like"/>
    <property type="match status" value="1"/>
</dbReference>
<feature type="compositionally biased region" description="Low complexity" evidence="1">
    <location>
        <begin position="306"/>
        <end position="329"/>
    </location>
</feature>
<evidence type="ECO:0000256" key="1">
    <source>
        <dbReference type="SAM" id="MobiDB-lite"/>
    </source>
</evidence>
<evidence type="ECO:0000313" key="3">
    <source>
        <dbReference type="Proteomes" id="UP000447434"/>
    </source>
</evidence>
<feature type="compositionally biased region" description="Low complexity" evidence="1">
    <location>
        <begin position="260"/>
        <end position="298"/>
    </location>
</feature>
<feature type="region of interest" description="Disordered" evidence="1">
    <location>
        <begin position="756"/>
        <end position="911"/>
    </location>
</feature>
<feature type="compositionally biased region" description="Polar residues" evidence="1">
    <location>
        <begin position="581"/>
        <end position="603"/>
    </location>
</feature>
<feature type="compositionally biased region" description="Polar residues" evidence="1">
    <location>
        <begin position="413"/>
        <end position="439"/>
    </location>
</feature>
<dbReference type="Gene3D" id="3.30.40.10">
    <property type="entry name" value="Zinc/RING finger domain, C3HC4 (zinc finger)"/>
    <property type="match status" value="1"/>
</dbReference>
<feature type="compositionally biased region" description="Pro residues" evidence="1">
    <location>
        <begin position="395"/>
        <end position="407"/>
    </location>
</feature>
<feature type="region of interest" description="Disordered" evidence="1">
    <location>
        <begin position="566"/>
        <end position="719"/>
    </location>
</feature>
<dbReference type="PROSITE" id="PS00518">
    <property type="entry name" value="ZF_RING_1"/>
    <property type="match status" value="1"/>
</dbReference>
<organism evidence="2 3">
    <name type="scientific">Lupinus albus</name>
    <name type="common">White lupine</name>
    <name type="synonym">Lupinus termis</name>
    <dbReference type="NCBI Taxonomy" id="3870"/>
    <lineage>
        <taxon>Eukaryota</taxon>
        <taxon>Viridiplantae</taxon>
        <taxon>Streptophyta</taxon>
        <taxon>Embryophyta</taxon>
        <taxon>Tracheophyta</taxon>
        <taxon>Spermatophyta</taxon>
        <taxon>Magnoliopsida</taxon>
        <taxon>eudicotyledons</taxon>
        <taxon>Gunneridae</taxon>
        <taxon>Pentapetalae</taxon>
        <taxon>rosids</taxon>
        <taxon>fabids</taxon>
        <taxon>Fabales</taxon>
        <taxon>Fabaceae</taxon>
        <taxon>Papilionoideae</taxon>
        <taxon>50 kb inversion clade</taxon>
        <taxon>genistoids sensu lato</taxon>
        <taxon>core genistoids</taxon>
        <taxon>Genisteae</taxon>
        <taxon>Lupinus</taxon>
    </lineage>
</organism>
<feature type="compositionally biased region" description="Polar residues" evidence="1">
    <location>
        <begin position="154"/>
        <end position="163"/>
    </location>
</feature>
<feature type="region of interest" description="Disordered" evidence="1">
    <location>
        <begin position="190"/>
        <end position="216"/>
    </location>
</feature>
<feature type="compositionally biased region" description="Polar residues" evidence="1">
    <location>
        <begin position="763"/>
        <end position="773"/>
    </location>
</feature>
<dbReference type="PROSITE" id="PS50089">
    <property type="entry name" value="ZF_RING_2"/>
    <property type="match status" value="1"/>
</dbReference>
<keyword evidence="3" id="KW-1185">Reference proteome</keyword>
<sequence>MGFDNECIVNIQSLAGEYFCPVCRLLVYPNEALQSQCTHLYCKPCLTYVVNTTKACPYDGYLVTEADSKPLMESNKALAETIGKVAVHCLYHRSGCTWQGTFSECTSHCSACAFGNSPVVCNRCGIQIVHRQVQEHAQNCPGVQGQVQPVAVTQDPSASSAIPSTDQNQTAAAATASQSLTSQTVAATATPGQVSNQLPNTVSKTQPSGQTAVQPTTEQWYQQQQYQQYYQQFPGYDPYQQQYQQYYPYQQPVLPQYQQAYGQPQPQPQPQAQTQAQPQSQPQLQTQPQTQGQSQPLSHGQSPLAPQSQNQMQVHHQQQLQPVAQPHSQIPSLTHPPGPVQALPQSQPYPYPQVQPHAVQPQPQQSMQMPAYQQPHTQMQYSQHQFQQPGQKYPAPQPQVQPQPQPHAPVQHISQPQMHPQQSLTPNVQPQVPNTSSHAVSGHHSYPQFQPNQNMQPGVSQHTMQTHPQSGPQSQAQHLVQMQNQFPQQIPMMRPPHQSSAVFPNQQQSALVPSPVRGQTNAPLQQQLSYTHNQQPEQINRSVLHPGQQILPQQPFAQHQILMPSHLRPQGPAHSVARHSYPQSQGNAALSNSTQHSQSQNATGRPLIPNHPGQVQPFAQSSNTIPVRSGDASELQSRTLEPVGRQGDLIEQQTDSASGKANELDSENFETDMKPVEVGNKQNGENPHTGKTAGTNGNALKNGDPEASAVQNDSNDHSVVKVSEIEDGLLKTEAKLSESKTDKLCNDDICNPILPATDKPAPSVSQIHGSQGPNVDEYRSMQSEVFSHSAPLNDPGKHQRPMNNYGPGAVQQRSHLPHPEVPNQPLSAAGHSSNLLNNHAPAHPPHLGQQGRNFQPQSLGPSGPYDQGNEPPFHASASNLSRIGGPHFGATPPGDMRGGILPPHGPGSFGYHDERFKSFPVPGQLNIDQREFEDDLRKVPRLPLDADLVSQFGNYSSGPHETGKRPVGFHEDATKKSGSALHSGYLGPDPGYGRHRMDGMTPRSPVGEYAEISSWRLGPLSSGHNDFDGRALNRYGRPVGPAFHDSRFPHMPSHLHGDEFDGFGNFRMGRYPRNDNFKGQDEFSGHFRRGEHLDPNKFPRHLHLEDPIGFGAHPGHLQAVEISGSRNFNSFSKGNRPGHPQLGEPGFRSRFSLPGFPNDAGHLPGDIRSFDNLSRRKAASMGWCRICKVDCETVEGLDLHSQTMEHQKTTMDMVKSIKQNVKRQKFEQSSVEDGNKSRNAAFEGYENKH</sequence>
<dbReference type="EMBL" id="WOCE01000001">
    <property type="protein sequence ID" value="KAE9620177.1"/>
    <property type="molecule type" value="Genomic_DNA"/>
</dbReference>
<dbReference type="OrthoDB" id="9049620at2759"/>
<feature type="compositionally biased region" description="Polar residues" evidence="1">
    <location>
        <begin position="617"/>
        <end position="626"/>
    </location>
</feature>
<dbReference type="PANTHER" id="PTHR37393">
    <property type="entry name" value="AT-RICH INTERACTIVE DOMAIN-CONTAINING PROTEIN 1A-LIKE"/>
    <property type="match status" value="1"/>
</dbReference>
<feature type="compositionally biased region" description="Low complexity" evidence="1">
    <location>
        <begin position="354"/>
        <end position="375"/>
    </location>
</feature>
<comment type="caution">
    <text evidence="2">The sequence shown here is derived from an EMBL/GenBank/DDBJ whole genome shotgun (WGS) entry which is preliminary data.</text>
</comment>
<feature type="compositionally biased region" description="Low complexity" evidence="1">
    <location>
        <begin position="164"/>
        <end position="176"/>
    </location>
</feature>
<feature type="compositionally biased region" description="Polar residues" evidence="1">
    <location>
        <begin position="850"/>
        <end position="860"/>
    </location>
</feature>
<dbReference type="PANTHER" id="PTHR37393:SF1">
    <property type="entry name" value="AT-RICH INTERACTIVE DOMAIN-CONTAINING PROTEIN 1A-LIKE"/>
    <property type="match status" value="1"/>
</dbReference>
<dbReference type="Proteomes" id="UP000447434">
    <property type="component" value="Chromosome 1"/>
</dbReference>
<dbReference type="InterPro" id="IPR017907">
    <property type="entry name" value="Znf_RING_CS"/>
</dbReference>
<protein>
    <submittedName>
        <fullName evidence="2">Putative transcription factor C2H2 family</fullName>
    </submittedName>
</protein>
<name>A0A6A5PPZ1_LUPAL</name>
<feature type="region of interest" description="Disordered" evidence="1">
    <location>
        <begin position="152"/>
        <end position="176"/>
    </location>
</feature>